<dbReference type="EMBL" id="JACJQY010000007">
    <property type="protein sequence ID" value="MBD2316536.1"/>
    <property type="molecule type" value="Genomic_DNA"/>
</dbReference>
<feature type="region of interest" description="Disordered" evidence="1">
    <location>
        <begin position="1"/>
        <end position="21"/>
    </location>
</feature>
<dbReference type="SUPFAM" id="SSF110296">
    <property type="entry name" value="Oligoxyloglucan reducing end-specific cellobiohydrolase"/>
    <property type="match status" value="1"/>
</dbReference>
<keyword evidence="2" id="KW-0812">Transmembrane</keyword>
<dbReference type="CDD" id="cd15482">
    <property type="entry name" value="Sialidase_non-viral"/>
    <property type="match status" value="1"/>
</dbReference>
<keyword evidence="2" id="KW-0472">Membrane</keyword>
<evidence type="ECO:0000256" key="1">
    <source>
        <dbReference type="SAM" id="MobiDB-lite"/>
    </source>
</evidence>
<dbReference type="Proteomes" id="UP000618445">
    <property type="component" value="Unassembled WGS sequence"/>
</dbReference>
<feature type="compositionally biased region" description="Polar residues" evidence="1">
    <location>
        <begin position="1"/>
        <end position="11"/>
    </location>
</feature>
<protein>
    <recommendedName>
        <fullName evidence="5">Sortilin N-terminal domain-containing protein</fullName>
    </recommendedName>
</protein>
<gene>
    <name evidence="3" type="ORF">H6G05_06705</name>
</gene>
<dbReference type="InterPro" id="IPR052025">
    <property type="entry name" value="Xyloglucanase_GH74"/>
</dbReference>
<name>A0ABR8C863_9CYAN</name>
<evidence type="ECO:0008006" key="5">
    <source>
        <dbReference type="Google" id="ProtNLM"/>
    </source>
</evidence>
<evidence type="ECO:0000313" key="4">
    <source>
        <dbReference type="Proteomes" id="UP000618445"/>
    </source>
</evidence>
<dbReference type="InterPro" id="IPR015943">
    <property type="entry name" value="WD40/YVTN_repeat-like_dom_sf"/>
</dbReference>
<dbReference type="InterPro" id="IPR054817">
    <property type="entry name" value="Glycosyl_F510_1955-like"/>
</dbReference>
<dbReference type="RefSeq" id="WP_190577424.1">
    <property type="nucleotide sequence ID" value="NZ_CAWPQU010000067.1"/>
</dbReference>
<dbReference type="PANTHER" id="PTHR43739">
    <property type="entry name" value="XYLOGLUCANASE (EUROFUNG)"/>
    <property type="match status" value="1"/>
</dbReference>
<dbReference type="NCBIfam" id="NF045728">
    <property type="entry name" value="glycosyl_F510_1955"/>
    <property type="match status" value="1"/>
</dbReference>
<sequence>MNDQKQNNQESGKLKEPQDSSRSGMKMMMVMMIACCAIPIALIFFTGGGLGWWLGRSNQQTTGTQPISQPSNPQNLPKLANNVTLTPAQNWQADNHIHGLTINPENPNIIYVASHNGLLQRAESGQWFWVGKDRSDYMGFTGDRTNGQRFYSSGHPSSGGNLGFRISENGGEDWQFISMEGVDFHVLGISPSNPKVLYGWASSGAKGLFVSSDSGKTWTQPKMTGLTDAPFDLVVDPEKPDRVFATTRSGMYESVNRGDDWTAISETQTAPILALNLVKQGDHTIMYGYRFDKLNSGIYRSNDDGKNWEKLWSETDGVIVKLAVAPSNSQILYAANEKNQIFKSQNAGKTWETLS</sequence>
<feature type="transmembrane region" description="Helical" evidence="2">
    <location>
        <begin position="30"/>
        <end position="54"/>
    </location>
</feature>
<dbReference type="Gene3D" id="2.130.10.10">
    <property type="entry name" value="YVTN repeat-like/Quinoprotein amine dehydrogenase"/>
    <property type="match status" value="2"/>
</dbReference>
<dbReference type="PANTHER" id="PTHR43739:SF5">
    <property type="entry name" value="EXO-ALPHA-SIALIDASE"/>
    <property type="match status" value="1"/>
</dbReference>
<keyword evidence="2" id="KW-1133">Transmembrane helix</keyword>
<keyword evidence="4" id="KW-1185">Reference proteome</keyword>
<comment type="caution">
    <text evidence="3">The sequence shown here is derived from an EMBL/GenBank/DDBJ whole genome shotgun (WGS) entry which is preliminary data.</text>
</comment>
<evidence type="ECO:0000313" key="3">
    <source>
        <dbReference type="EMBL" id="MBD2316536.1"/>
    </source>
</evidence>
<accession>A0ABR8C863</accession>
<reference evidence="3 4" key="1">
    <citation type="journal article" date="2020" name="ISME J.">
        <title>Comparative genomics reveals insights into cyanobacterial evolution and habitat adaptation.</title>
        <authorList>
            <person name="Chen M.Y."/>
            <person name="Teng W.K."/>
            <person name="Zhao L."/>
            <person name="Hu C.X."/>
            <person name="Zhou Y.K."/>
            <person name="Han B.P."/>
            <person name="Song L.R."/>
            <person name="Shu W.S."/>
        </authorList>
    </citation>
    <scope>NUCLEOTIDE SEQUENCE [LARGE SCALE GENOMIC DNA]</scope>
    <source>
        <strain evidence="3 4">FACHB-1050</strain>
    </source>
</reference>
<proteinExistence type="predicted"/>
<organism evidence="3 4">
    <name type="scientific">Phormidium tenue FACHB-1050</name>
    <dbReference type="NCBI Taxonomy" id="2692857"/>
    <lineage>
        <taxon>Bacteria</taxon>
        <taxon>Bacillati</taxon>
        <taxon>Cyanobacteriota</taxon>
        <taxon>Cyanophyceae</taxon>
        <taxon>Oscillatoriophycideae</taxon>
        <taxon>Oscillatoriales</taxon>
        <taxon>Oscillatoriaceae</taxon>
        <taxon>Phormidium</taxon>
    </lineage>
</organism>
<evidence type="ECO:0000256" key="2">
    <source>
        <dbReference type="SAM" id="Phobius"/>
    </source>
</evidence>